<keyword evidence="3" id="KW-1185">Reference proteome</keyword>
<gene>
    <name evidence="2" type="ORF">GCM10022256_00410</name>
</gene>
<accession>A0ABP8DXK3</accession>
<evidence type="ECO:0000313" key="3">
    <source>
        <dbReference type="Proteomes" id="UP001501594"/>
    </source>
</evidence>
<feature type="domain" description="GmrSD restriction endonucleases C-terminal" evidence="1">
    <location>
        <begin position="136"/>
        <end position="248"/>
    </location>
</feature>
<sequence>MTASSLRARRRALASLLGAGLVLVAAVVVGAVRGETLDAAPAPAPAPTSGVEASAAPASSASLGSSASSAAGPALRLLAALPVKGRAPATGYDREGDFGTAWLDVDRNGCDTRDDILARDLTGILRQGPCRVVSGTLVSPYTGQTIRFTRGVSTSQLVQIDHVVALEEAWRTGAQRLSQAEREALANDPANLFAVDGHSNQQKGSGDAATWLPARKAFRCDYVEHQVEVKARYRLWVTPPERDAMLRVLSSCAPTG</sequence>
<dbReference type="Pfam" id="PF07510">
    <property type="entry name" value="GmrSD_C"/>
    <property type="match status" value="1"/>
</dbReference>
<dbReference type="RefSeq" id="WP_344793028.1">
    <property type="nucleotide sequence ID" value="NZ_BAABAU010000001.1"/>
</dbReference>
<protein>
    <recommendedName>
        <fullName evidence="1">GmrSD restriction endonucleases C-terminal domain-containing protein</fullName>
    </recommendedName>
</protein>
<dbReference type="PANTHER" id="PTHR24094">
    <property type="entry name" value="SECRETED PROTEIN"/>
    <property type="match status" value="1"/>
</dbReference>
<proteinExistence type="predicted"/>
<dbReference type="Proteomes" id="UP001501594">
    <property type="component" value="Unassembled WGS sequence"/>
</dbReference>
<name>A0ABP8DXK3_9MICO</name>
<dbReference type="EMBL" id="BAABAU010000001">
    <property type="protein sequence ID" value="GAA4264429.1"/>
    <property type="molecule type" value="Genomic_DNA"/>
</dbReference>
<reference evidence="3" key="1">
    <citation type="journal article" date="2019" name="Int. J. Syst. Evol. Microbiol.">
        <title>The Global Catalogue of Microorganisms (GCM) 10K type strain sequencing project: providing services to taxonomists for standard genome sequencing and annotation.</title>
        <authorList>
            <consortium name="The Broad Institute Genomics Platform"/>
            <consortium name="The Broad Institute Genome Sequencing Center for Infectious Disease"/>
            <person name="Wu L."/>
            <person name="Ma J."/>
        </authorList>
    </citation>
    <scope>NUCLEOTIDE SEQUENCE [LARGE SCALE GENOMIC DNA]</scope>
    <source>
        <strain evidence="3">JCM 17442</strain>
    </source>
</reference>
<dbReference type="PANTHER" id="PTHR24094:SF15">
    <property type="entry name" value="AMP-DEPENDENT SYNTHETASE_LIGASE DOMAIN-CONTAINING PROTEIN-RELATED"/>
    <property type="match status" value="1"/>
</dbReference>
<organism evidence="2 3">
    <name type="scientific">Frondihabitans peucedani</name>
    <dbReference type="NCBI Taxonomy" id="598626"/>
    <lineage>
        <taxon>Bacteria</taxon>
        <taxon>Bacillati</taxon>
        <taxon>Actinomycetota</taxon>
        <taxon>Actinomycetes</taxon>
        <taxon>Micrococcales</taxon>
        <taxon>Microbacteriaceae</taxon>
        <taxon>Frondihabitans</taxon>
    </lineage>
</organism>
<evidence type="ECO:0000313" key="2">
    <source>
        <dbReference type="EMBL" id="GAA4264429.1"/>
    </source>
</evidence>
<comment type="caution">
    <text evidence="2">The sequence shown here is derived from an EMBL/GenBank/DDBJ whole genome shotgun (WGS) entry which is preliminary data.</text>
</comment>
<dbReference type="InterPro" id="IPR011089">
    <property type="entry name" value="GmrSD_C"/>
</dbReference>
<evidence type="ECO:0000259" key="1">
    <source>
        <dbReference type="Pfam" id="PF07510"/>
    </source>
</evidence>